<organism evidence="1 2">
    <name type="scientific">Populus alba x Populus x berolinensis</name>
    <dbReference type="NCBI Taxonomy" id="444605"/>
    <lineage>
        <taxon>Eukaryota</taxon>
        <taxon>Viridiplantae</taxon>
        <taxon>Streptophyta</taxon>
        <taxon>Embryophyta</taxon>
        <taxon>Tracheophyta</taxon>
        <taxon>Spermatophyta</taxon>
        <taxon>Magnoliopsida</taxon>
        <taxon>eudicotyledons</taxon>
        <taxon>Gunneridae</taxon>
        <taxon>Pentapetalae</taxon>
        <taxon>rosids</taxon>
        <taxon>fabids</taxon>
        <taxon>Malpighiales</taxon>
        <taxon>Salicaceae</taxon>
        <taxon>Saliceae</taxon>
        <taxon>Populus</taxon>
    </lineage>
</organism>
<evidence type="ECO:0000313" key="1">
    <source>
        <dbReference type="EMBL" id="KAJ6974484.1"/>
    </source>
</evidence>
<gene>
    <name evidence="1" type="ORF">NC653_030549</name>
</gene>
<accession>A0AAD6Q0D4</accession>
<comment type="caution">
    <text evidence="1">The sequence shown here is derived from an EMBL/GenBank/DDBJ whole genome shotgun (WGS) entry which is preliminary data.</text>
</comment>
<keyword evidence="2" id="KW-1185">Reference proteome</keyword>
<evidence type="ECO:0000313" key="2">
    <source>
        <dbReference type="Proteomes" id="UP001164929"/>
    </source>
</evidence>
<dbReference type="AlphaFoldDB" id="A0AAD6Q0D4"/>
<sequence length="125" mass="14453">MKGVGPSSFIENLGSPAQMNDVRFTCTMSKRILCCLFLCTRDSLKVQSTKKLAAESYSKHFMRVNSDAFSWENHQERGKNRLLVRQGLGKSRFYRKNGNIHNLNEIETEAQELQLEASMFFFTNY</sequence>
<reference evidence="1" key="1">
    <citation type="journal article" date="2023" name="Mol. Ecol. Resour.">
        <title>Chromosome-level genome assembly of a triploid poplar Populus alba 'Berolinensis'.</title>
        <authorList>
            <person name="Chen S."/>
            <person name="Yu Y."/>
            <person name="Wang X."/>
            <person name="Wang S."/>
            <person name="Zhang T."/>
            <person name="Zhou Y."/>
            <person name="He R."/>
            <person name="Meng N."/>
            <person name="Wang Y."/>
            <person name="Liu W."/>
            <person name="Liu Z."/>
            <person name="Liu J."/>
            <person name="Guo Q."/>
            <person name="Huang H."/>
            <person name="Sederoff R.R."/>
            <person name="Wang G."/>
            <person name="Qu G."/>
            <person name="Chen S."/>
        </authorList>
    </citation>
    <scope>NUCLEOTIDE SEQUENCE</scope>
    <source>
        <strain evidence="1">SC-2020</strain>
    </source>
</reference>
<protein>
    <submittedName>
        <fullName evidence="1">Uncharacterized protein</fullName>
    </submittedName>
</protein>
<dbReference type="EMBL" id="JAQIZT010000013">
    <property type="protein sequence ID" value="KAJ6974484.1"/>
    <property type="molecule type" value="Genomic_DNA"/>
</dbReference>
<proteinExistence type="predicted"/>
<dbReference type="Proteomes" id="UP001164929">
    <property type="component" value="Chromosome 13"/>
</dbReference>
<name>A0AAD6Q0D4_9ROSI</name>